<dbReference type="FunFam" id="1.10.238.10:FF:000178">
    <property type="entry name" value="Calmodulin-2 A"/>
    <property type="match status" value="1"/>
</dbReference>
<reference evidence="4" key="1">
    <citation type="submission" date="2021-06" db="EMBL/GenBank/DDBJ databases">
        <authorList>
            <person name="Hodson N. C."/>
            <person name="Mongue J. A."/>
            <person name="Jaron S. K."/>
        </authorList>
    </citation>
    <scope>NUCLEOTIDE SEQUENCE</scope>
</reference>
<organism evidence="4 5">
    <name type="scientific">Allacma fusca</name>
    <dbReference type="NCBI Taxonomy" id="39272"/>
    <lineage>
        <taxon>Eukaryota</taxon>
        <taxon>Metazoa</taxon>
        <taxon>Ecdysozoa</taxon>
        <taxon>Arthropoda</taxon>
        <taxon>Hexapoda</taxon>
        <taxon>Collembola</taxon>
        <taxon>Symphypleona</taxon>
        <taxon>Sminthuridae</taxon>
        <taxon>Allacma</taxon>
    </lineage>
</organism>
<dbReference type="PANTHER" id="PTHR23049">
    <property type="entry name" value="MYOSIN REGULATORY LIGHT CHAIN 2"/>
    <property type="match status" value="1"/>
</dbReference>
<dbReference type="PROSITE" id="PS00018">
    <property type="entry name" value="EF_HAND_1"/>
    <property type="match status" value="1"/>
</dbReference>
<dbReference type="InterPro" id="IPR050403">
    <property type="entry name" value="Myosin_RLC"/>
</dbReference>
<keyword evidence="5" id="KW-1185">Reference proteome</keyword>
<feature type="non-terminal residue" evidence="4">
    <location>
        <position position="1"/>
    </location>
</feature>
<comment type="caution">
    <text evidence="4">The sequence shown here is derived from an EMBL/GenBank/DDBJ whole genome shotgun (WGS) entry which is preliminary data.</text>
</comment>
<dbReference type="GO" id="GO:0005509">
    <property type="term" value="F:calcium ion binding"/>
    <property type="evidence" value="ECO:0007669"/>
    <property type="project" value="InterPro"/>
</dbReference>
<proteinExistence type="predicted"/>
<sequence>EKKKSKKKEKVEAEAPAEDGAGEAPAEEEPPPPAEESPPAQEEIPPPPVEEPPPPAPEPEPEPAKPVKKKVSKKAIKNSSNIFDCFEQSEIEEFKAGFLYIDTDKDGIISKDDIRGCLDYIGRSANEAELDVMIAEAKGPINFTQLLTMFFARMSQAGEGDDNETIVNAFRCYEDITGRVDALQFREILMSGEGKFSELEADNALGEMDVEEGKIVISGIIAKLTGTAEEE</sequence>
<dbReference type="InterPro" id="IPR018247">
    <property type="entry name" value="EF_Hand_1_Ca_BS"/>
</dbReference>
<accession>A0A8J2JQM6</accession>
<evidence type="ECO:0000313" key="4">
    <source>
        <dbReference type="EMBL" id="CAG7719504.1"/>
    </source>
</evidence>
<dbReference type="OrthoDB" id="429467at2759"/>
<feature type="domain" description="EF-hand" evidence="3">
    <location>
        <begin position="89"/>
        <end position="124"/>
    </location>
</feature>
<dbReference type="PROSITE" id="PS50222">
    <property type="entry name" value="EF_HAND_2"/>
    <property type="match status" value="1"/>
</dbReference>
<evidence type="ECO:0000256" key="1">
    <source>
        <dbReference type="ARBA" id="ARBA00022737"/>
    </source>
</evidence>
<name>A0A8J2JQM6_9HEXA</name>
<protein>
    <recommendedName>
        <fullName evidence="3">EF-hand domain-containing protein</fullName>
    </recommendedName>
</protein>
<gene>
    <name evidence="4" type="ORF">AFUS01_LOCUS8827</name>
</gene>
<evidence type="ECO:0000313" key="5">
    <source>
        <dbReference type="Proteomes" id="UP000708208"/>
    </source>
</evidence>
<evidence type="ECO:0000259" key="3">
    <source>
        <dbReference type="PROSITE" id="PS50222"/>
    </source>
</evidence>
<feature type="compositionally biased region" description="Pro residues" evidence="2">
    <location>
        <begin position="44"/>
        <end position="58"/>
    </location>
</feature>
<dbReference type="Proteomes" id="UP000708208">
    <property type="component" value="Unassembled WGS sequence"/>
</dbReference>
<dbReference type="InterPro" id="IPR002048">
    <property type="entry name" value="EF_hand_dom"/>
</dbReference>
<keyword evidence="1" id="KW-0677">Repeat</keyword>
<evidence type="ECO:0000256" key="2">
    <source>
        <dbReference type="SAM" id="MobiDB-lite"/>
    </source>
</evidence>
<dbReference type="AlphaFoldDB" id="A0A8J2JQM6"/>
<dbReference type="GO" id="GO:0043226">
    <property type="term" value="C:organelle"/>
    <property type="evidence" value="ECO:0007669"/>
    <property type="project" value="UniProtKB-ARBA"/>
</dbReference>
<dbReference type="EMBL" id="CAJVCH010061855">
    <property type="protein sequence ID" value="CAG7719504.1"/>
    <property type="molecule type" value="Genomic_DNA"/>
</dbReference>
<feature type="compositionally biased region" description="Acidic residues" evidence="2">
    <location>
        <begin position="15"/>
        <end position="30"/>
    </location>
</feature>
<feature type="region of interest" description="Disordered" evidence="2">
    <location>
        <begin position="1"/>
        <end position="71"/>
    </location>
</feature>